<accession>G4W954</accession>
<dbReference type="OrthoDB" id="14625at10239"/>
<evidence type="ECO:0000313" key="3">
    <source>
        <dbReference type="EMBL" id="ADX42542.1"/>
    </source>
</evidence>
<keyword evidence="4" id="KW-1185">Reference proteome</keyword>
<dbReference type="EMBL" id="HQ225832">
    <property type="protein sequence ID" value="ADX42542.1"/>
    <property type="molecule type" value="Genomic_DNA"/>
</dbReference>
<evidence type="ECO:0000256" key="1">
    <source>
        <dbReference type="SAM" id="MobiDB-lite"/>
    </source>
</evidence>
<proteinExistence type="predicted"/>
<feature type="region of interest" description="Disordered" evidence="1">
    <location>
        <begin position="1"/>
        <end position="38"/>
    </location>
</feature>
<dbReference type="RefSeq" id="YP_007237934.1">
    <property type="nucleotide sequence ID" value="NC_019930.1"/>
</dbReference>
<evidence type="ECO:0000313" key="4">
    <source>
        <dbReference type="Proteomes" id="UP000002653"/>
    </source>
</evidence>
<organism evidence="3 4">
    <name type="scientific">Tetrasphaera phage TJE1</name>
    <dbReference type="NCBI Taxonomy" id="981335"/>
    <lineage>
        <taxon>Viruses</taxon>
        <taxon>Duplodnaviria</taxon>
        <taxon>Heunggongvirae</taxon>
        <taxon>Uroviricota</taxon>
        <taxon>Caudoviricetes</taxon>
        <taxon>Tijeunavirus</taxon>
        <taxon>Tijeunavirus TJE1</taxon>
    </lineage>
</organism>
<name>G4W954_9CAUD</name>
<dbReference type="Proteomes" id="UP000002653">
    <property type="component" value="Segment"/>
</dbReference>
<sequence>MDRVETARGGPTSVGRQPRAGGYRPRRERGCLDSEEASVNPVAPRSFAGYLQSKGTSQGFERMRRRGIVLPPFQVEQMAAKVVRVQIEKMIAGWRKALILEATSTGLGVKDAVPELASESVERMKARLAELGAASELSEDEARIRIQLARQLAEAQEHFFADFFEDASERLKTHVAYALTKDDVFRDRLDTIRAGYLDSAVERIYGGQSDLRKKFIGIFEQWINGERQDLEGLDGLMDQISKEGLNFSRFFARDQFSRFNKSLMVASYEDAGAKWIRWVTVGDARVRKSHRRLNGKIFAIDDLPMEYMAWNCRCGFLAVFELTSRMVVTPGDGIRLAA</sequence>
<feature type="domain" description="Phage head morphogenesis" evidence="2">
    <location>
        <begin position="248"/>
        <end position="315"/>
    </location>
</feature>
<dbReference type="InterPro" id="IPR006528">
    <property type="entry name" value="Phage_head_morphogenesis_dom"/>
</dbReference>
<dbReference type="KEGG" id="vg:14297447"/>
<dbReference type="NCBIfam" id="TIGR01641">
    <property type="entry name" value="phageSPP1_gp7"/>
    <property type="match status" value="1"/>
</dbReference>
<dbReference type="GeneID" id="14297447"/>
<protein>
    <submittedName>
        <fullName evidence="3">Putative capsid protein</fullName>
    </submittedName>
</protein>
<reference evidence="3 4" key="1">
    <citation type="journal article" date="2012" name="Virus Genes">
        <title>Isolation and complete genome sequence of a bacteriophage lysing Tetrasphaera jenkinsii, a filamentous bacteria responsible for bulking in activated sludge.</title>
        <authorList>
            <person name="Petrovski S."/>
            <person name="Tillett D."/>
            <person name="Seviour R.J."/>
        </authorList>
    </citation>
    <scope>NUCLEOTIDE SEQUENCE [LARGE SCALE GENOMIC DNA]</scope>
</reference>
<dbReference type="Pfam" id="PF04233">
    <property type="entry name" value="Phage_Mu_F"/>
    <property type="match status" value="1"/>
</dbReference>
<evidence type="ECO:0000259" key="2">
    <source>
        <dbReference type="Pfam" id="PF04233"/>
    </source>
</evidence>